<dbReference type="AlphaFoldDB" id="A0A3S0MM22"/>
<comment type="caution">
    <text evidence="1">The sequence shown here is derived from an EMBL/GenBank/DDBJ whole genome shotgun (WGS) entry which is preliminary data.</text>
</comment>
<dbReference type="EMBL" id="RXZH01000001">
    <property type="protein sequence ID" value="RTZ18189.1"/>
    <property type="molecule type" value="Genomic_DNA"/>
</dbReference>
<reference evidence="1 2" key="1">
    <citation type="submission" date="2018-12" db="EMBL/GenBank/DDBJ databases">
        <title>Vibrio sp. isolated from China Sea.</title>
        <authorList>
            <person name="Li Y."/>
        </authorList>
    </citation>
    <scope>NUCLEOTIDE SEQUENCE [LARGE SCALE GENOMIC DNA]</scope>
    <source>
        <strain evidence="1 2">BEI207</strain>
    </source>
</reference>
<name>A0A3S0MM22_9VIBR</name>
<organism evidence="1 2">
    <name type="scientific">Vibrio aquaticus</name>
    <dbReference type="NCBI Taxonomy" id="2496559"/>
    <lineage>
        <taxon>Bacteria</taxon>
        <taxon>Pseudomonadati</taxon>
        <taxon>Pseudomonadota</taxon>
        <taxon>Gammaproteobacteria</taxon>
        <taxon>Vibrionales</taxon>
        <taxon>Vibrionaceae</taxon>
        <taxon>Vibrio</taxon>
    </lineage>
</organism>
<dbReference type="OrthoDB" id="7008646at2"/>
<gene>
    <name evidence="1" type="ORF">EJ063_05225</name>
</gene>
<proteinExistence type="predicted"/>
<keyword evidence="2" id="KW-1185">Reference proteome</keyword>
<protein>
    <submittedName>
        <fullName evidence="1">Uncharacterized protein</fullName>
    </submittedName>
</protein>
<sequence length="182" mass="18698">MQKETLLIASILSLHVSAQDLVTIGPSTFQGAEGAIAINLAAGDHNIQGNSFVYSAEADYELTIVSSPQNSVLTNSASSSIESGAFDNAGGYISANLAAGNSNQQQNVIIFAPGSEVNWEVADLSSQSAAISESGYSELGLDLSAEIDSHALNGASGVIQMSQIAGSGNTVRNTFQMPTTIN</sequence>
<dbReference type="Proteomes" id="UP000268973">
    <property type="component" value="Unassembled WGS sequence"/>
</dbReference>
<accession>A0A3S0MM22</accession>
<evidence type="ECO:0000313" key="2">
    <source>
        <dbReference type="Proteomes" id="UP000268973"/>
    </source>
</evidence>
<dbReference type="RefSeq" id="WP_126572935.1">
    <property type="nucleotide sequence ID" value="NZ_RXZH01000001.1"/>
</dbReference>
<evidence type="ECO:0000313" key="1">
    <source>
        <dbReference type="EMBL" id="RTZ18189.1"/>
    </source>
</evidence>